<proteinExistence type="predicted"/>
<evidence type="ECO:0000313" key="2">
    <source>
        <dbReference type="EMBL" id="GCD63254.1"/>
    </source>
</evidence>
<organism evidence="2 3">
    <name type="scientific">Acetobacter pasteurianus NBRC 3278</name>
    <dbReference type="NCBI Taxonomy" id="1226660"/>
    <lineage>
        <taxon>Bacteria</taxon>
        <taxon>Pseudomonadati</taxon>
        <taxon>Pseudomonadota</taxon>
        <taxon>Alphaproteobacteria</taxon>
        <taxon>Acetobacterales</taxon>
        <taxon>Acetobacteraceae</taxon>
        <taxon>Acetobacter</taxon>
    </lineage>
</organism>
<dbReference type="Proteomes" id="UP000287385">
    <property type="component" value="Unassembled WGS sequence"/>
</dbReference>
<feature type="compositionally biased region" description="Basic and acidic residues" evidence="1">
    <location>
        <begin position="170"/>
        <end position="182"/>
    </location>
</feature>
<evidence type="ECO:0000313" key="3">
    <source>
        <dbReference type="Proteomes" id="UP000287385"/>
    </source>
</evidence>
<evidence type="ECO:0000256" key="1">
    <source>
        <dbReference type="SAM" id="MobiDB-lite"/>
    </source>
</evidence>
<reference evidence="2 3" key="1">
    <citation type="submission" date="2016-06" db="EMBL/GenBank/DDBJ databases">
        <title>Acetobacter pasteurianus NBRC 3278 whole genome sequencing project.</title>
        <authorList>
            <person name="Matsutani M."/>
            <person name="Shiwa Y."/>
            <person name="Okamoto-Kainuma A."/>
            <person name="Ishikawa M."/>
            <person name="Koizumi Y."/>
            <person name="Yoshikawa H."/>
            <person name="Yakushi T."/>
            <person name="Matsushita K."/>
        </authorList>
    </citation>
    <scope>NUCLEOTIDE SEQUENCE [LARGE SCALE GENOMIC DNA]</scope>
    <source>
        <strain evidence="2 3">NBRC 3278</strain>
    </source>
</reference>
<sequence>MSGALRELPDVKTLFEAADALGSESASSSSSTEAHPGALIAEVEGCGCYLALVDGRPCVKGNRKTMPAHLLERLKANRDAVIQYLREREPAAPPAYNQITQERSGIRLDKSTGKLYTFGSPSSDWLRAQGWEWDRNRRRFMAPYPFDREDPHPSCMIGGGPKLPKGFPDVVHEPEPQEERAV</sequence>
<name>A0A401X5Z9_ACEPA</name>
<accession>A0A401X5Z9</accession>
<keyword evidence="3" id="KW-1185">Reference proteome</keyword>
<dbReference type="EMBL" id="BDEV01000096">
    <property type="protein sequence ID" value="GCD63254.1"/>
    <property type="molecule type" value="Genomic_DNA"/>
</dbReference>
<comment type="caution">
    <text evidence="2">The sequence shown here is derived from an EMBL/GenBank/DDBJ whole genome shotgun (WGS) entry which is preliminary data.</text>
</comment>
<protein>
    <submittedName>
        <fullName evidence="2">Uncharacterized protein</fullName>
    </submittedName>
</protein>
<dbReference type="AlphaFoldDB" id="A0A401X5Z9"/>
<feature type="region of interest" description="Disordered" evidence="1">
    <location>
        <begin position="151"/>
        <end position="182"/>
    </location>
</feature>
<gene>
    <name evidence="2" type="ORF">NBRC3278_2347</name>
</gene>